<accession>A0A6G0U5V2</accession>
<proteinExistence type="predicted"/>
<dbReference type="PANTHER" id="PTHR31511">
    <property type="entry name" value="PROTEIN CBG23764"/>
    <property type="match status" value="1"/>
</dbReference>
<reference evidence="1 2" key="1">
    <citation type="submission" date="2019-08" db="EMBL/GenBank/DDBJ databases">
        <title>The genome of the soybean aphid Biotype 1, its phylome, world population structure and adaptation to the North American continent.</title>
        <authorList>
            <person name="Giordano R."/>
            <person name="Donthu R.K."/>
            <person name="Hernandez A.G."/>
            <person name="Wright C.L."/>
            <person name="Zimin A.V."/>
        </authorList>
    </citation>
    <scope>NUCLEOTIDE SEQUENCE [LARGE SCALE GENOMIC DNA]</scope>
    <source>
        <tissue evidence="1">Whole aphids</tissue>
    </source>
</reference>
<comment type="caution">
    <text evidence="1">The sequence shown here is derived from an EMBL/GenBank/DDBJ whole genome shotgun (WGS) entry which is preliminary data.</text>
</comment>
<dbReference type="OrthoDB" id="6624792at2759"/>
<dbReference type="PANTHER" id="PTHR31511:SF12">
    <property type="entry name" value="RHO TERMINATION FACTOR N-TERMINAL DOMAIN-CONTAINING PROTEIN"/>
    <property type="match status" value="1"/>
</dbReference>
<dbReference type="EMBL" id="VYZN01000007">
    <property type="protein sequence ID" value="KAE9543662.1"/>
    <property type="molecule type" value="Genomic_DNA"/>
</dbReference>
<dbReference type="SUPFAM" id="SSF54060">
    <property type="entry name" value="His-Me finger endonucleases"/>
    <property type="match status" value="1"/>
</dbReference>
<keyword evidence="2" id="KW-1185">Reference proteome</keyword>
<dbReference type="AlphaFoldDB" id="A0A6G0U5V2"/>
<dbReference type="Proteomes" id="UP000475862">
    <property type="component" value="Unassembled WGS sequence"/>
</dbReference>
<dbReference type="Gene3D" id="3.40.1800.10">
    <property type="entry name" value="His-Me finger endonucleases"/>
    <property type="match status" value="1"/>
</dbReference>
<evidence type="ECO:0000313" key="1">
    <source>
        <dbReference type="EMBL" id="KAE9543662.1"/>
    </source>
</evidence>
<gene>
    <name evidence="1" type="ORF">AGLY_002058</name>
</gene>
<protein>
    <submittedName>
        <fullName evidence="1">Uncharacterized protein</fullName>
    </submittedName>
</protein>
<dbReference type="InterPro" id="IPR044925">
    <property type="entry name" value="His-Me_finger_sf"/>
</dbReference>
<name>A0A6G0U5V2_APHGL</name>
<feature type="non-terminal residue" evidence="1">
    <location>
        <position position="184"/>
    </location>
</feature>
<dbReference type="InterPro" id="IPR038563">
    <property type="entry name" value="Endonuclease_7_sf"/>
</dbReference>
<evidence type="ECO:0000313" key="2">
    <source>
        <dbReference type="Proteomes" id="UP000475862"/>
    </source>
</evidence>
<organism evidence="1 2">
    <name type="scientific">Aphis glycines</name>
    <name type="common">Soybean aphid</name>
    <dbReference type="NCBI Taxonomy" id="307491"/>
    <lineage>
        <taxon>Eukaryota</taxon>
        <taxon>Metazoa</taxon>
        <taxon>Ecdysozoa</taxon>
        <taxon>Arthropoda</taxon>
        <taxon>Hexapoda</taxon>
        <taxon>Insecta</taxon>
        <taxon>Pterygota</taxon>
        <taxon>Neoptera</taxon>
        <taxon>Paraneoptera</taxon>
        <taxon>Hemiptera</taxon>
        <taxon>Sternorrhyncha</taxon>
        <taxon>Aphidomorpha</taxon>
        <taxon>Aphidoidea</taxon>
        <taxon>Aphididae</taxon>
        <taxon>Aphidini</taxon>
        <taxon>Aphis</taxon>
        <taxon>Aphis</taxon>
    </lineage>
</organism>
<sequence>MHYEICIRFEEHKLICETHKPILPRMPAPESMLEFNAWKKTQRHPIVIYADFVALLKKLEEKCGNNTKVIQKHEVMSYGFMIKANSDVPTELLEQFNIPTSPIIFRGDEDNKNVGKNGTCNLCKNGFFAGNQKVADRCHLSVIFRQTLCNTCNFKLQSPNFAPCFFHNLSNYDAHFIVTELEVS</sequence>